<evidence type="ECO:0000313" key="2">
    <source>
        <dbReference type="Proteomes" id="UP000092839"/>
    </source>
</evidence>
<proteinExistence type="predicted"/>
<sequence length="324" mass="37259">MKKIEGLVVPRIPPDVEAAFKALRAIPKVEALQVPQVDLSAFTEMRKNALTVFPEWQRQITQQMQPMADLQRQMRQIALPPQSVIDQFNDAAKNFRSSFQFPVPSAEQLEIFKQLSELEVQKRALERIGLLPHRSMPVSLLTEQDDDVLRSTLQQHYTENWERIGEGIRERVNSFDIDDEAKAVMVEALEAHRNGHYRSVCRLLLPEIERVARVEFEGNRAGPVNMKKVMVEPALDLPLSETRLNGYFALLLFDHLADHLYVRVDEKNRLELQQDPVPNRHAAIHGIVVYRSFWNSLNVIFMTDFAFQLMAAIKEAQRQSGGLN</sequence>
<evidence type="ECO:0000313" key="1">
    <source>
        <dbReference type="EMBL" id="ANW00799.1"/>
    </source>
</evidence>
<name>A0A1B1UDF2_9BRAD</name>
<dbReference type="KEGG" id="bic:LMTR13_12065"/>
<dbReference type="EMBL" id="CP016428">
    <property type="protein sequence ID" value="ANW00799.1"/>
    <property type="molecule type" value="Genomic_DNA"/>
</dbReference>
<accession>A0A1B1UDF2</accession>
<organism evidence="1 2">
    <name type="scientific">Bradyrhizobium icense</name>
    <dbReference type="NCBI Taxonomy" id="1274631"/>
    <lineage>
        <taxon>Bacteria</taxon>
        <taxon>Pseudomonadati</taxon>
        <taxon>Pseudomonadota</taxon>
        <taxon>Alphaproteobacteria</taxon>
        <taxon>Hyphomicrobiales</taxon>
        <taxon>Nitrobacteraceae</taxon>
        <taxon>Bradyrhizobium</taxon>
    </lineage>
</organism>
<gene>
    <name evidence="1" type="ORF">LMTR13_12065</name>
</gene>
<keyword evidence="2" id="KW-1185">Reference proteome</keyword>
<protein>
    <submittedName>
        <fullName evidence="1">Uncharacterized protein</fullName>
    </submittedName>
</protein>
<dbReference type="STRING" id="1274631.LMTR13_12065"/>
<dbReference type="Proteomes" id="UP000092839">
    <property type="component" value="Chromosome"/>
</dbReference>
<reference evidence="1 2" key="1">
    <citation type="submission" date="2016-07" db="EMBL/GenBank/DDBJ databases">
        <title>Complete genome sequence of Bradyrhizobium icense LMTR 13T, a potential inoculant strain isolated from lima bean (Phaseolus lunatus) in Peru.</title>
        <authorList>
            <person name="Ormeno-Orrillo E."/>
            <person name="Duran D."/>
            <person name="Rogel M.A."/>
            <person name="Rey L."/>
            <person name="Imperial J."/>
            <person name="Ruiz-Argueso T."/>
            <person name="Martinez-Romero E."/>
        </authorList>
    </citation>
    <scope>NUCLEOTIDE SEQUENCE [LARGE SCALE GENOMIC DNA]</scope>
    <source>
        <strain evidence="1 2">LMTR 13</strain>
    </source>
</reference>
<dbReference type="AlphaFoldDB" id="A0A1B1UDF2"/>